<dbReference type="AlphaFoldDB" id="C0DYA7"/>
<dbReference type="EMBL" id="ACEA01000052">
    <property type="protein sequence ID" value="EEG22964.1"/>
    <property type="molecule type" value="Genomic_DNA"/>
</dbReference>
<dbReference type="HOGENOM" id="CLU_2915154_0_0_4"/>
<proteinExistence type="predicted"/>
<sequence length="61" mass="7097">MADYTPSAGKTKVLFVWNIHQFCRLDIRVRQQIPVFGLPQLLIEQSKLNKRVSIARKFPSL</sequence>
<dbReference type="Proteomes" id="UP000005837">
    <property type="component" value="Unassembled WGS sequence"/>
</dbReference>
<organism evidence="1 2">
    <name type="scientific">Eikenella corrodens ATCC 23834</name>
    <dbReference type="NCBI Taxonomy" id="546274"/>
    <lineage>
        <taxon>Bacteria</taxon>
        <taxon>Pseudomonadati</taxon>
        <taxon>Pseudomonadota</taxon>
        <taxon>Betaproteobacteria</taxon>
        <taxon>Neisseriales</taxon>
        <taxon>Neisseriaceae</taxon>
        <taxon>Eikenella</taxon>
    </lineage>
</organism>
<reference evidence="1 2" key="1">
    <citation type="submission" date="2009-01" db="EMBL/GenBank/DDBJ databases">
        <authorList>
            <person name="Fulton L."/>
            <person name="Clifton S."/>
            <person name="Chinwalla A.T."/>
            <person name="Mitreva M."/>
            <person name="Sodergren E."/>
            <person name="Weinstock G."/>
            <person name="Clifton S."/>
            <person name="Dooling D.J."/>
            <person name="Fulton B."/>
            <person name="Minx P."/>
            <person name="Pepin K.H."/>
            <person name="Johnson M."/>
            <person name="Bhonagiri V."/>
            <person name="Nash W.E."/>
            <person name="Mardis E.R."/>
            <person name="Wilson R.K."/>
        </authorList>
    </citation>
    <scope>NUCLEOTIDE SEQUENCE [LARGE SCALE GENOMIC DNA]</scope>
    <source>
        <strain evidence="1 2">ATCC 23834</strain>
    </source>
</reference>
<accession>C0DYA7</accession>
<protein>
    <submittedName>
        <fullName evidence="1">Uncharacterized protein</fullName>
    </submittedName>
</protein>
<gene>
    <name evidence="1" type="ORF">EIKCOROL_02369</name>
</gene>
<name>C0DYA7_EIKCO</name>
<comment type="caution">
    <text evidence="1">The sequence shown here is derived from an EMBL/GenBank/DDBJ whole genome shotgun (WGS) entry which is preliminary data.</text>
</comment>
<evidence type="ECO:0000313" key="1">
    <source>
        <dbReference type="EMBL" id="EEG22964.1"/>
    </source>
</evidence>
<evidence type="ECO:0000313" key="2">
    <source>
        <dbReference type="Proteomes" id="UP000005837"/>
    </source>
</evidence>